<dbReference type="Proteomes" id="UP000294535">
    <property type="component" value="Unassembled WGS sequence"/>
</dbReference>
<organism evidence="1 2">
    <name type="scientific">Algoriphagus boseongensis</name>
    <dbReference type="NCBI Taxonomy" id="1442587"/>
    <lineage>
        <taxon>Bacteria</taxon>
        <taxon>Pseudomonadati</taxon>
        <taxon>Bacteroidota</taxon>
        <taxon>Cytophagia</taxon>
        <taxon>Cytophagales</taxon>
        <taxon>Cyclobacteriaceae</taxon>
        <taxon>Algoriphagus</taxon>
    </lineage>
</organism>
<protein>
    <submittedName>
        <fullName evidence="1">Uncharacterized protein</fullName>
    </submittedName>
</protein>
<dbReference type="AlphaFoldDB" id="A0A4R6T5N3"/>
<sequence>MSFFRGFFLNFFSKKSIVFLGVFGANNPNEAFSYIF</sequence>
<evidence type="ECO:0000313" key="1">
    <source>
        <dbReference type="EMBL" id="TDQ17319.1"/>
    </source>
</evidence>
<comment type="caution">
    <text evidence="1">The sequence shown here is derived from an EMBL/GenBank/DDBJ whole genome shotgun (WGS) entry which is preliminary data.</text>
</comment>
<name>A0A4R6T5N3_9BACT</name>
<reference evidence="1 2" key="1">
    <citation type="submission" date="2019-03" db="EMBL/GenBank/DDBJ databases">
        <title>Genomic Encyclopedia of Type Strains, Phase III (KMG-III): the genomes of soil and plant-associated and newly described type strains.</title>
        <authorList>
            <person name="Whitman W."/>
        </authorList>
    </citation>
    <scope>NUCLEOTIDE SEQUENCE [LARGE SCALE GENOMIC DNA]</scope>
    <source>
        <strain evidence="1 2">CECT 8446</strain>
    </source>
</reference>
<proteinExistence type="predicted"/>
<keyword evidence="2" id="KW-1185">Reference proteome</keyword>
<accession>A0A4R6T5N3</accession>
<evidence type="ECO:0000313" key="2">
    <source>
        <dbReference type="Proteomes" id="UP000294535"/>
    </source>
</evidence>
<gene>
    <name evidence="1" type="ORF">DFQ04_1971</name>
</gene>
<dbReference type="EMBL" id="SNYF01000006">
    <property type="protein sequence ID" value="TDQ17319.1"/>
    <property type="molecule type" value="Genomic_DNA"/>
</dbReference>